<evidence type="ECO:0000256" key="3">
    <source>
        <dbReference type="ARBA" id="ARBA00023163"/>
    </source>
</evidence>
<evidence type="ECO:0000259" key="5">
    <source>
        <dbReference type="PROSITE" id="PS01124"/>
    </source>
</evidence>
<keyword evidence="3" id="KW-0804">Transcription</keyword>
<dbReference type="AlphaFoldDB" id="A0A6P1VSD9"/>
<gene>
    <name evidence="6" type="ORF">GJR95_13725</name>
</gene>
<dbReference type="Proteomes" id="UP000464577">
    <property type="component" value="Chromosome"/>
</dbReference>
<dbReference type="InterPro" id="IPR009057">
    <property type="entry name" value="Homeodomain-like_sf"/>
</dbReference>
<organism evidence="6 7">
    <name type="scientific">Spirosoma endbachense</name>
    <dbReference type="NCBI Taxonomy" id="2666025"/>
    <lineage>
        <taxon>Bacteria</taxon>
        <taxon>Pseudomonadati</taxon>
        <taxon>Bacteroidota</taxon>
        <taxon>Cytophagia</taxon>
        <taxon>Cytophagales</taxon>
        <taxon>Cytophagaceae</taxon>
        <taxon>Spirosoma</taxon>
    </lineage>
</organism>
<evidence type="ECO:0000256" key="1">
    <source>
        <dbReference type="ARBA" id="ARBA00023015"/>
    </source>
</evidence>
<dbReference type="EMBL" id="CP045997">
    <property type="protein sequence ID" value="QHV96003.1"/>
    <property type="molecule type" value="Genomic_DNA"/>
</dbReference>
<keyword evidence="4" id="KW-1133">Transmembrane helix</keyword>
<proteinExistence type="predicted"/>
<dbReference type="GO" id="GO:0043565">
    <property type="term" value="F:sequence-specific DNA binding"/>
    <property type="evidence" value="ECO:0007669"/>
    <property type="project" value="InterPro"/>
</dbReference>
<dbReference type="PROSITE" id="PS01124">
    <property type="entry name" value="HTH_ARAC_FAMILY_2"/>
    <property type="match status" value="1"/>
</dbReference>
<protein>
    <submittedName>
        <fullName evidence="6">Helix-turn-helix domain-containing protein</fullName>
    </submittedName>
</protein>
<feature type="transmembrane region" description="Helical" evidence="4">
    <location>
        <begin position="260"/>
        <end position="278"/>
    </location>
</feature>
<feature type="transmembrane region" description="Helical" evidence="4">
    <location>
        <begin position="116"/>
        <end position="134"/>
    </location>
</feature>
<dbReference type="InterPro" id="IPR018060">
    <property type="entry name" value="HTH_AraC"/>
</dbReference>
<dbReference type="RefSeq" id="WP_162386411.1">
    <property type="nucleotide sequence ID" value="NZ_CP045997.1"/>
</dbReference>
<name>A0A6P1VSD9_9BACT</name>
<feature type="transmembrane region" description="Helical" evidence="4">
    <location>
        <begin position="146"/>
        <end position="165"/>
    </location>
</feature>
<keyword evidence="7" id="KW-1185">Reference proteome</keyword>
<reference evidence="6 7" key="1">
    <citation type="submission" date="2019-11" db="EMBL/GenBank/DDBJ databases">
        <title>Spirosoma endbachense sp. nov., isolated from a natural salt meadow.</title>
        <authorList>
            <person name="Rojas J."/>
            <person name="Ambika Manirajan B."/>
            <person name="Ratering S."/>
            <person name="Suarez C."/>
            <person name="Geissler-Plaum R."/>
            <person name="Schnell S."/>
        </authorList>
    </citation>
    <scope>NUCLEOTIDE SEQUENCE [LARGE SCALE GENOMIC DNA]</scope>
    <source>
        <strain evidence="6 7">I-24</strain>
    </source>
</reference>
<feature type="transmembrane region" description="Helical" evidence="4">
    <location>
        <begin position="86"/>
        <end position="104"/>
    </location>
</feature>
<accession>A0A6P1VSD9</accession>
<dbReference type="Pfam" id="PF12833">
    <property type="entry name" value="HTH_18"/>
    <property type="match status" value="1"/>
</dbReference>
<evidence type="ECO:0000313" key="6">
    <source>
        <dbReference type="EMBL" id="QHV96003.1"/>
    </source>
</evidence>
<dbReference type="GO" id="GO:0003700">
    <property type="term" value="F:DNA-binding transcription factor activity"/>
    <property type="evidence" value="ECO:0007669"/>
    <property type="project" value="InterPro"/>
</dbReference>
<dbReference type="SUPFAM" id="SSF46689">
    <property type="entry name" value="Homeodomain-like"/>
    <property type="match status" value="1"/>
</dbReference>
<feature type="domain" description="HTH araC/xylS-type" evidence="5">
    <location>
        <begin position="314"/>
        <end position="418"/>
    </location>
</feature>
<keyword evidence="4" id="KW-0812">Transmembrane</keyword>
<dbReference type="PANTHER" id="PTHR43280">
    <property type="entry name" value="ARAC-FAMILY TRANSCRIPTIONAL REGULATOR"/>
    <property type="match status" value="1"/>
</dbReference>
<dbReference type="PROSITE" id="PS00041">
    <property type="entry name" value="HTH_ARAC_FAMILY_1"/>
    <property type="match status" value="1"/>
</dbReference>
<feature type="transmembrane region" description="Helical" evidence="4">
    <location>
        <begin position="185"/>
        <end position="204"/>
    </location>
</feature>
<sequence>METALGIKRWFVDNNVSIRIQLDECHGVNSYFYARKTCFFIPEPFSTLSVFFEQLSLILTYAGIVQGIFVTLLLNSKSVRESRANLFLSILLLAMSFSVLHILYAGRIMTHFSIKAFRLGDPTFFLIAPLLWFYTQELTGHKAKQSFRLTVHFIPFLVLIFSSLILKKIPSDDPVIVHLNGHSHWLAILFWVFVVVQFSVYLFFINKRWLSYQRFIEQEVSNTENVSIAWVRFFMGIFLGITLFFLLVLINLIHHGNMAWINRTIAVIFSLSIFALGYKGILQKEVFQFDDAEIPASSPSPETVVKKPDQQLIDRLRLFMEDEKPYLDPELTLSSLAKQLNLSRSVLSHLINEGVGDNFYDFVNKYRVEQVKEFMNDPKMKHFSLLGVALEAGFKSKSTFNLIFKRFTGLTPTEYMKTVPK</sequence>
<keyword evidence="4" id="KW-0472">Membrane</keyword>
<feature type="transmembrane region" description="Helical" evidence="4">
    <location>
        <begin position="55"/>
        <end position="74"/>
    </location>
</feature>
<feature type="transmembrane region" description="Helical" evidence="4">
    <location>
        <begin position="233"/>
        <end position="254"/>
    </location>
</feature>
<evidence type="ECO:0000256" key="2">
    <source>
        <dbReference type="ARBA" id="ARBA00023125"/>
    </source>
</evidence>
<dbReference type="Gene3D" id="1.10.10.60">
    <property type="entry name" value="Homeodomain-like"/>
    <property type="match status" value="2"/>
</dbReference>
<evidence type="ECO:0000313" key="7">
    <source>
        <dbReference type="Proteomes" id="UP000464577"/>
    </source>
</evidence>
<dbReference type="PANTHER" id="PTHR43280:SF29">
    <property type="entry name" value="ARAC-FAMILY TRANSCRIPTIONAL REGULATOR"/>
    <property type="match status" value="1"/>
</dbReference>
<dbReference type="InterPro" id="IPR018062">
    <property type="entry name" value="HTH_AraC-typ_CS"/>
</dbReference>
<evidence type="ECO:0000256" key="4">
    <source>
        <dbReference type="SAM" id="Phobius"/>
    </source>
</evidence>
<keyword evidence="2" id="KW-0238">DNA-binding</keyword>
<keyword evidence="1" id="KW-0805">Transcription regulation</keyword>
<dbReference type="SMART" id="SM00342">
    <property type="entry name" value="HTH_ARAC"/>
    <property type="match status" value="1"/>
</dbReference>
<dbReference type="KEGG" id="senf:GJR95_13725"/>